<proteinExistence type="predicted"/>
<dbReference type="GeneID" id="831286"/>
<dbReference type="EMBL" id="CACSHJ010000096">
    <property type="protein sequence ID" value="CAA0402545.1"/>
    <property type="molecule type" value="Genomic_DNA"/>
</dbReference>
<feature type="repeat" description="PPR" evidence="2">
    <location>
        <begin position="139"/>
        <end position="173"/>
    </location>
</feature>
<evidence type="ECO:0000313" key="5">
    <source>
        <dbReference type="Proteomes" id="UP000434276"/>
    </source>
</evidence>
<evidence type="ECO:0000256" key="1">
    <source>
        <dbReference type="ARBA" id="ARBA00022737"/>
    </source>
</evidence>
<evidence type="ECO:0000313" key="4">
    <source>
        <dbReference type="EMBL" id="CAA0402545.1"/>
    </source>
</evidence>
<accession>A0A5S9Y4F1</accession>
<dbReference type="Gene3D" id="1.25.40.10">
    <property type="entry name" value="Tetratricopeptide repeat domain"/>
    <property type="match status" value="1"/>
</dbReference>
<dbReference type="InterPro" id="IPR002885">
    <property type="entry name" value="PPR_rpt"/>
</dbReference>
<dbReference type="PROSITE" id="PS51375">
    <property type="entry name" value="PPR"/>
    <property type="match status" value="2"/>
</dbReference>
<dbReference type="OrthoDB" id="185373at2759"/>
<evidence type="ECO:0000313" key="3">
    <source>
        <dbReference type="Araport" id="AT5G14350"/>
    </source>
</evidence>
<keyword evidence="1" id="KW-0677">Repeat</keyword>
<gene>
    <name evidence="3" type="ordered locus">At5g14350</name>
    <name evidence="4" type="ORF">C24_LOCUS22095</name>
</gene>
<dbReference type="PANTHER" id="PTHR47940">
    <property type="entry name" value="OS12G0283900 PROTEIN"/>
    <property type="match status" value="1"/>
</dbReference>
<dbReference type="PANTHER" id="PTHR47940:SF1">
    <property type="entry name" value="PROTEIN LOW PHOTOSYNTHETIC EFFICIENCY 1, CHLOROPLASTIC"/>
    <property type="match status" value="1"/>
</dbReference>
<feature type="repeat" description="PPR" evidence="2">
    <location>
        <begin position="210"/>
        <end position="241"/>
    </location>
</feature>
<dbReference type="Pfam" id="PF13812">
    <property type="entry name" value="PPR_3"/>
    <property type="match status" value="1"/>
</dbReference>
<dbReference type="Proteomes" id="UP000434276">
    <property type="component" value="Unassembled WGS sequence"/>
</dbReference>
<reference evidence="4 5" key="1">
    <citation type="submission" date="2019-12" db="EMBL/GenBank/DDBJ databases">
        <authorList>
            <person name="Jiao W.-B."/>
            <person name="Schneeberger K."/>
        </authorList>
    </citation>
    <scope>NUCLEOTIDE SEQUENCE [LARGE SCALE GENOMIC DNA]</scope>
    <source>
        <strain evidence="5">cv. C24</strain>
    </source>
</reference>
<dbReference type="NCBIfam" id="TIGR00756">
    <property type="entry name" value="PPR"/>
    <property type="match status" value="2"/>
</dbReference>
<dbReference type="OMA" id="YESHAEN"/>
<organism evidence="4 5">
    <name type="scientific">Arabidopsis thaliana</name>
    <name type="common">Mouse-ear cress</name>
    <dbReference type="NCBI Taxonomy" id="3702"/>
    <lineage>
        <taxon>Eukaryota</taxon>
        <taxon>Viridiplantae</taxon>
        <taxon>Streptophyta</taxon>
        <taxon>Embryophyta</taxon>
        <taxon>Tracheophyta</taxon>
        <taxon>Spermatophyta</taxon>
        <taxon>Magnoliopsida</taxon>
        <taxon>eudicotyledons</taxon>
        <taxon>Gunneridae</taxon>
        <taxon>Pentapetalae</taxon>
        <taxon>rosids</taxon>
        <taxon>malvids</taxon>
        <taxon>Brassicales</taxon>
        <taxon>Brassicaceae</taxon>
        <taxon>Camelineae</taxon>
        <taxon>Arabidopsis</taxon>
    </lineage>
</organism>
<dbReference type="AlphaFoldDB" id="A0A5S9Y4F1"/>
<dbReference type="Araport" id="AT5G14350"/>
<dbReference type="InterPro" id="IPR053343">
    <property type="entry name" value="PSII_mRNA-binding_protein"/>
</dbReference>
<evidence type="ECO:0000256" key="2">
    <source>
        <dbReference type="PROSITE-ProRule" id="PRU00708"/>
    </source>
</evidence>
<dbReference type="KEGG" id="ath:AT5G14350"/>
<protein>
    <recommendedName>
        <fullName evidence="6">Pentatricopeptide repeat-containing protein</fullName>
    </recommendedName>
</protein>
<name>A0A5S9Y4F1_ARATH</name>
<evidence type="ECO:0008006" key="6">
    <source>
        <dbReference type="Google" id="ProtNLM"/>
    </source>
</evidence>
<sequence length="241" mass="26948">MLLSVGSSYRKLEGLAINPTSKVLFLCEPNRSLLGSSVGVGWNTEHLELGKEVSTEDSSSVSVDHYESHAENGELTLQVYCAMIRGFGKDKRLKKLRNGGSALEMYEDLLDEGPEPNNLSYEPMRLQLRPKSIKQWLTTVKSHGALLSALEKGKLYDEVLRVWNHMVKVGIEPNLYAYTTMASVLTGQQKLNLLDTLLKEMPSKGIIKPSVVTYNAVISGCTRNGLSGVAYEWFHRMRIER</sequence>
<dbReference type="SMR" id="A0A5S9Y4F1"/>
<dbReference type="ExpressionAtlas" id="A0A5S9Y4F1">
    <property type="expression patterns" value="baseline and differential"/>
</dbReference>
<dbReference type="InterPro" id="IPR011990">
    <property type="entry name" value="TPR-like_helical_dom_sf"/>
</dbReference>